<dbReference type="InterPro" id="IPR016032">
    <property type="entry name" value="Sig_transdc_resp-reg_C-effctor"/>
</dbReference>
<gene>
    <name evidence="4" type="ORF">KYY02_29970</name>
</gene>
<accession>A0ABV4J721</accession>
<keyword evidence="1" id="KW-0547">Nucleotide-binding</keyword>
<dbReference type="Gene3D" id="1.10.10.10">
    <property type="entry name" value="Winged helix-like DNA-binding domain superfamily/Winged helix DNA-binding domain"/>
    <property type="match status" value="1"/>
</dbReference>
<evidence type="ECO:0000313" key="5">
    <source>
        <dbReference type="Proteomes" id="UP001567537"/>
    </source>
</evidence>
<dbReference type="PRINTS" id="PR00038">
    <property type="entry name" value="HTHLUXR"/>
</dbReference>
<dbReference type="Gene3D" id="3.40.50.300">
    <property type="entry name" value="P-loop containing nucleotide triphosphate hydrolases"/>
    <property type="match status" value="1"/>
</dbReference>
<evidence type="ECO:0000259" key="3">
    <source>
        <dbReference type="PROSITE" id="PS50043"/>
    </source>
</evidence>
<dbReference type="Pfam" id="PF00196">
    <property type="entry name" value="GerE"/>
    <property type="match status" value="1"/>
</dbReference>
<proteinExistence type="predicted"/>
<evidence type="ECO:0000313" key="4">
    <source>
        <dbReference type="EMBL" id="MEZ3182732.1"/>
    </source>
</evidence>
<dbReference type="PROSITE" id="PS50043">
    <property type="entry name" value="HTH_LUXR_2"/>
    <property type="match status" value="1"/>
</dbReference>
<dbReference type="SMART" id="SM00421">
    <property type="entry name" value="HTH_LUXR"/>
    <property type="match status" value="1"/>
</dbReference>
<dbReference type="InterPro" id="IPR027417">
    <property type="entry name" value="P-loop_NTPase"/>
</dbReference>
<dbReference type="CDD" id="cd06170">
    <property type="entry name" value="LuxR_C_like"/>
    <property type="match status" value="1"/>
</dbReference>
<protein>
    <submittedName>
        <fullName evidence="4">LuxR C-terminal-related transcriptional regulator</fullName>
    </submittedName>
</protein>
<dbReference type="PANTHER" id="PTHR16305">
    <property type="entry name" value="TESTICULAR SOLUBLE ADENYLYL CYCLASE"/>
    <property type="match status" value="1"/>
</dbReference>
<organism evidence="4 5">
    <name type="scientific">Streptomyces pimonensis</name>
    <dbReference type="NCBI Taxonomy" id="2860288"/>
    <lineage>
        <taxon>Bacteria</taxon>
        <taxon>Bacillati</taxon>
        <taxon>Actinomycetota</taxon>
        <taxon>Actinomycetes</taxon>
        <taxon>Kitasatosporales</taxon>
        <taxon>Streptomycetaceae</taxon>
        <taxon>Streptomyces</taxon>
    </lineage>
</organism>
<sequence length="884" mass="94486">MPDSARLWPLVGRDAELAAFDSALATPRFRGFVIAGPAGVGKTRLAEEWLSRLPGRDVKLSRITATEAARTVPLGAVAHLIPASVDLSDPVRGFAAVSAVFAGRERAAQHLLFVDDVHLLDTASTVLLRQLMDAGLIRLVATLRTGTALSDAAQALTQGDAVRRVDLGTLDQEKVKLLLESVLGGTIGRRTLHELFTASQGNVLYLRELVLGGLAAGTLTTDGQVWQSEERLLARTPVLTELIAARLGIADPRARPALKLLALCGQLPFPDLEATTPLEDLERLAITSTHHDGRRAVVTLAHPLYAEVLRDELPPSRRRGLLLAQAERTEGHGLRRRDDALHIASWRLAATGTADPELLTRAAAVARHAHDYQQVVTLLDALPEGYDTSVGLMRGEALRELGQWERADDVLASVEADATDEFQAIAATISRAMNLLWTGDRAETALDVIAAARARTRNPLGRRLLHVNEGVIRVFSGEPSEGLHVLDLELSERIGEGVDVDAWLWGAMAKSIGMTAVGRVAEAVTWAEQAYAAHREVDEHALLSHPAASVPPLALALTEHARIGEALEVGQKGYDDLILTRTPGPQAWLALIIARAELLAGRVKSARRWYAESATTASARRQSKPQRLAFSGVAMCAALLGELNAADEAMARAEDYPAVEWFPGEDYLGDAWRRAARGDLKGARGLLLEAAGLARFTGHGPSEAWLLTDVARLGGAGDVTARLGEITKLSEGRLVALRTEYVRALASQDPDLLLRAAKELGQAGLRLFASEAATTAASLWSGSGRSRQAAGAAQQARYHAASCEGARTPVLTLAESASTLTPREQEVALLAAGGRAGRDIAQALHISVRTVNNHLQNAYAKLGISNRQELASVLGIAVSRGSVE</sequence>
<dbReference type="InterPro" id="IPR036388">
    <property type="entry name" value="WH-like_DNA-bd_sf"/>
</dbReference>
<dbReference type="Proteomes" id="UP001567537">
    <property type="component" value="Unassembled WGS sequence"/>
</dbReference>
<dbReference type="CDD" id="cd00009">
    <property type="entry name" value="AAA"/>
    <property type="match status" value="1"/>
</dbReference>
<evidence type="ECO:0000256" key="1">
    <source>
        <dbReference type="ARBA" id="ARBA00022741"/>
    </source>
</evidence>
<reference evidence="4 5" key="1">
    <citation type="journal article" date="2021" name="Res Sq">
        <title>Streptomyces Pimoensis sp. nov., Isolated From the Taklimakan Desert in Xinjiang, China.</title>
        <authorList>
            <person name="Zhang P."/>
            <person name="Luo X."/>
            <person name="Luo X."/>
            <person name="Liu Z."/>
            <person name="Xia Z."/>
            <person name="Wan C."/>
            <person name="zhang L."/>
        </authorList>
    </citation>
    <scope>NUCLEOTIDE SEQUENCE [LARGE SCALE GENOMIC DNA]</scope>
    <source>
        <strain evidence="4 5">TRM75549</strain>
    </source>
</reference>
<dbReference type="PANTHER" id="PTHR16305:SF35">
    <property type="entry name" value="TRANSCRIPTIONAL ACTIVATOR DOMAIN"/>
    <property type="match status" value="1"/>
</dbReference>
<feature type="domain" description="HTH luxR-type" evidence="3">
    <location>
        <begin position="813"/>
        <end position="881"/>
    </location>
</feature>
<evidence type="ECO:0000256" key="2">
    <source>
        <dbReference type="ARBA" id="ARBA00022840"/>
    </source>
</evidence>
<dbReference type="SUPFAM" id="SSF52540">
    <property type="entry name" value="P-loop containing nucleoside triphosphate hydrolases"/>
    <property type="match status" value="1"/>
</dbReference>
<keyword evidence="5" id="KW-1185">Reference proteome</keyword>
<dbReference type="Pfam" id="PF13191">
    <property type="entry name" value="AAA_16"/>
    <property type="match status" value="1"/>
</dbReference>
<dbReference type="InterPro" id="IPR041664">
    <property type="entry name" value="AAA_16"/>
</dbReference>
<dbReference type="SUPFAM" id="SSF46894">
    <property type="entry name" value="C-terminal effector domain of the bipartite response regulators"/>
    <property type="match status" value="1"/>
</dbReference>
<name>A0ABV4J721_9ACTN</name>
<comment type="caution">
    <text evidence="4">The sequence shown here is derived from an EMBL/GenBank/DDBJ whole genome shotgun (WGS) entry which is preliminary data.</text>
</comment>
<dbReference type="InterPro" id="IPR000792">
    <property type="entry name" value="Tscrpt_reg_LuxR_C"/>
</dbReference>
<keyword evidence="2" id="KW-0067">ATP-binding</keyword>
<dbReference type="EMBL" id="JAHWZY010000050">
    <property type="protein sequence ID" value="MEZ3182732.1"/>
    <property type="molecule type" value="Genomic_DNA"/>
</dbReference>